<feature type="region of interest" description="Disordered" evidence="2">
    <location>
        <begin position="1"/>
        <end position="53"/>
    </location>
</feature>
<comment type="caution">
    <text evidence="3">The sequence shown here is derived from an EMBL/GenBank/DDBJ whole genome shotgun (WGS) entry which is preliminary data.</text>
</comment>
<dbReference type="EMBL" id="JAAZQD010000003">
    <property type="protein sequence ID" value="NKZ39156.1"/>
    <property type="molecule type" value="Genomic_DNA"/>
</dbReference>
<dbReference type="InterPro" id="IPR018636">
    <property type="entry name" value="DUF2058"/>
</dbReference>
<organism evidence="3 4">
    <name type="scientific">Oleiagrimonas citrea</name>
    <dbReference type="NCBI Taxonomy" id="1665687"/>
    <lineage>
        <taxon>Bacteria</taxon>
        <taxon>Pseudomonadati</taxon>
        <taxon>Pseudomonadota</taxon>
        <taxon>Gammaproteobacteria</taxon>
        <taxon>Lysobacterales</taxon>
        <taxon>Rhodanobacteraceae</taxon>
        <taxon>Oleiagrimonas</taxon>
    </lineage>
</organism>
<dbReference type="AlphaFoldDB" id="A0A846ZME7"/>
<accession>A0A846ZME7</accession>
<dbReference type="Pfam" id="PF09831">
    <property type="entry name" value="DUF2058"/>
    <property type="match status" value="1"/>
</dbReference>
<dbReference type="Proteomes" id="UP000541636">
    <property type="component" value="Unassembled WGS sequence"/>
</dbReference>
<keyword evidence="4" id="KW-1185">Reference proteome</keyword>
<reference evidence="3 4" key="1">
    <citation type="journal article" date="2017" name="Int. J. Syst. Evol. Microbiol.">
        <title>Oleiagrimonas citrea sp. nov., a marine bacterium isolated from tidal flat sediment and emended description of the genus Oleiagrimonas Fang et al. 2015 and Oleiagrimonas soli.</title>
        <authorList>
            <person name="Yang S.H."/>
            <person name="Seo H.S."/>
            <person name="Seong C.N."/>
            <person name="Kwon K.K."/>
        </authorList>
    </citation>
    <scope>NUCLEOTIDE SEQUENCE [LARGE SCALE GENOMIC DNA]</scope>
    <source>
        <strain evidence="3 4">MEBiC09124</strain>
    </source>
</reference>
<keyword evidence="1" id="KW-0175">Coiled coil</keyword>
<sequence>MADSLRDQLLKAGFVSKAKPKPERREFSKKKRGGKNRGSAKSASASESASGEVDLARAYAMRAKAEAGERRREKAEAERLARERKERKRKLREVLDGAILNKADAELMRHFEYGGKIRRVHVDSDQLARLNAGELAVVQQGGRYLLVALDVADKVRAFAPEHIALQVDPETESGKGDDGVPDDLVW</sequence>
<name>A0A846ZME7_9GAMM</name>
<evidence type="ECO:0000313" key="4">
    <source>
        <dbReference type="Proteomes" id="UP000541636"/>
    </source>
</evidence>
<evidence type="ECO:0000313" key="3">
    <source>
        <dbReference type="EMBL" id="NKZ39156.1"/>
    </source>
</evidence>
<protein>
    <submittedName>
        <fullName evidence="3">DUF2058 domain-containing protein</fullName>
    </submittedName>
</protein>
<evidence type="ECO:0000256" key="2">
    <source>
        <dbReference type="SAM" id="MobiDB-lite"/>
    </source>
</evidence>
<dbReference type="RefSeq" id="WP_168609241.1">
    <property type="nucleotide sequence ID" value="NZ_JAAZQD010000003.1"/>
</dbReference>
<gene>
    <name evidence="3" type="ORF">HF690_09365</name>
</gene>
<feature type="coiled-coil region" evidence="1">
    <location>
        <begin position="63"/>
        <end position="94"/>
    </location>
</feature>
<proteinExistence type="predicted"/>
<feature type="compositionally biased region" description="Low complexity" evidence="2">
    <location>
        <begin position="37"/>
        <end position="53"/>
    </location>
</feature>
<evidence type="ECO:0000256" key="1">
    <source>
        <dbReference type="SAM" id="Coils"/>
    </source>
</evidence>